<comment type="caution">
    <text evidence="1">The sequence shown here is derived from an EMBL/GenBank/DDBJ whole genome shotgun (WGS) entry which is preliminary data.</text>
</comment>
<accession>A0A5B0GQX3</accession>
<evidence type="ECO:0000313" key="2">
    <source>
        <dbReference type="Proteomes" id="UP000325273"/>
    </source>
</evidence>
<reference evidence="1 2" key="1">
    <citation type="submission" date="2019-08" db="EMBL/GenBank/DDBJ databases">
        <title>Paraburkholderia sp. DCY113.</title>
        <authorList>
            <person name="Kang J."/>
        </authorList>
    </citation>
    <scope>NUCLEOTIDE SEQUENCE [LARGE SCALE GENOMIC DNA]</scope>
    <source>
        <strain evidence="1 2">DCY113</strain>
    </source>
</reference>
<evidence type="ECO:0000313" key="1">
    <source>
        <dbReference type="EMBL" id="KAA1005283.1"/>
    </source>
</evidence>
<dbReference type="AlphaFoldDB" id="A0A5B0GQX3"/>
<dbReference type="RefSeq" id="WP_149673230.1">
    <property type="nucleotide sequence ID" value="NZ_VTUZ01000023.1"/>
</dbReference>
<dbReference type="EMBL" id="VTUZ01000023">
    <property type="protein sequence ID" value="KAA1005283.1"/>
    <property type="molecule type" value="Genomic_DNA"/>
</dbReference>
<protein>
    <submittedName>
        <fullName evidence="1">MFS transporter</fullName>
    </submittedName>
</protein>
<dbReference type="Proteomes" id="UP000325273">
    <property type="component" value="Unassembled WGS sequence"/>
</dbReference>
<keyword evidence="2" id="KW-1185">Reference proteome</keyword>
<name>A0A5B0GQX3_9BURK</name>
<sequence>MITFIIGFMDRTNVGCAIPSVGSELVLTSVAPGFASGVLLPRNDIAQHIRGGLADRGYGKVLITVTTAPWGIAGLAQV</sequence>
<proteinExistence type="predicted"/>
<organism evidence="1 2">
    <name type="scientific">Paraburkholderia panacisoli</name>
    <dbReference type="NCBI Taxonomy" id="2603818"/>
    <lineage>
        <taxon>Bacteria</taxon>
        <taxon>Pseudomonadati</taxon>
        <taxon>Pseudomonadota</taxon>
        <taxon>Betaproteobacteria</taxon>
        <taxon>Burkholderiales</taxon>
        <taxon>Burkholderiaceae</taxon>
        <taxon>Paraburkholderia</taxon>
    </lineage>
</organism>
<gene>
    <name evidence="1" type="ORF">FVF58_29080</name>
</gene>